<dbReference type="InterPro" id="IPR050555">
    <property type="entry name" value="Bact_Solute-Bind_Prot2"/>
</dbReference>
<evidence type="ECO:0000259" key="3">
    <source>
        <dbReference type="Pfam" id="PF13407"/>
    </source>
</evidence>
<dbReference type="Gene3D" id="3.40.50.2300">
    <property type="match status" value="2"/>
</dbReference>
<dbReference type="Pfam" id="PF13407">
    <property type="entry name" value="Peripla_BP_4"/>
    <property type="match status" value="1"/>
</dbReference>
<feature type="compositionally biased region" description="Polar residues" evidence="2">
    <location>
        <begin position="1"/>
        <end position="10"/>
    </location>
</feature>
<dbReference type="PANTHER" id="PTHR30036">
    <property type="entry name" value="D-XYLOSE-BINDING PERIPLASMIC PROTEIN"/>
    <property type="match status" value="1"/>
</dbReference>
<dbReference type="PANTHER" id="PTHR30036:SF8">
    <property type="entry name" value="ABC-TYPE SUGAR TRANSPORT SYSTEM PERIPLASMIC COMPONENT-LIKE PROTEIN"/>
    <property type="match status" value="1"/>
</dbReference>
<dbReference type="GO" id="GO:0030288">
    <property type="term" value="C:outer membrane-bounded periplasmic space"/>
    <property type="evidence" value="ECO:0007669"/>
    <property type="project" value="TreeGrafter"/>
</dbReference>
<dbReference type="InterPro" id="IPR028082">
    <property type="entry name" value="Peripla_BP_I"/>
</dbReference>
<dbReference type="Proteomes" id="UP000301309">
    <property type="component" value="Unassembled WGS sequence"/>
</dbReference>
<name>A0A4D4LK82_STRVO</name>
<sequence>MALPSPTTTLGRGAARHSSFPGRRRAAVASAAAVCALALALAGCGGTTKKDNDNGGPAKTDAKADPGAPLKKGLKLAFLPKQINNPYEKIIDEAGITAAGEFGGKGKEVGPSDASASSQVSYINTLVQQRQDAILIAANDPNAVCGPLKQAMKKDIKVVAYDSDTAPACRQLFINQASSEEIGRSQVQHLAKQLDYKGQIAILSATQNATNQNTWIRFMKDELSKPAYKNMKLVKTVYGDDDDQKSFQETQGLLKAYPELKGIIAPTTVGIAAAARYISGSSYQGKVVLNGLGTPNQMRKYVKDGTVEQFALWDPKKLGYLGSYAAAALASGQITGAEGEKFKAGKLGEYTVGKDGEVILGPPTVFEKSNIDKYHF</sequence>
<comment type="subcellular location">
    <subcellularLocation>
        <location evidence="1">Cell envelope</location>
    </subcellularLocation>
</comment>
<dbReference type="EMBL" id="BJHW01000002">
    <property type="protein sequence ID" value="GDY58309.1"/>
    <property type="molecule type" value="Genomic_DNA"/>
</dbReference>
<evidence type="ECO:0000313" key="5">
    <source>
        <dbReference type="Proteomes" id="UP000301309"/>
    </source>
</evidence>
<dbReference type="InterPro" id="IPR013459">
    <property type="entry name" value="RhaS"/>
</dbReference>
<organism evidence="4 5">
    <name type="scientific">Streptomyces violaceusniger</name>
    <dbReference type="NCBI Taxonomy" id="68280"/>
    <lineage>
        <taxon>Bacteria</taxon>
        <taxon>Bacillati</taxon>
        <taxon>Actinomycetota</taxon>
        <taxon>Actinomycetes</taxon>
        <taxon>Kitasatosporales</taxon>
        <taxon>Streptomycetaceae</taxon>
        <taxon>Streptomyces</taxon>
        <taxon>Streptomyces violaceusniger group</taxon>
    </lineage>
</organism>
<dbReference type="AlphaFoldDB" id="A0A4D4LK82"/>
<protein>
    <submittedName>
        <fullName evidence="4">Rhamnose ABC transporter substrate-binding protein</fullName>
    </submittedName>
</protein>
<accession>A0A4D4LK82</accession>
<dbReference type="CDD" id="cd20000">
    <property type="entry name" value="PBP1_ABC_rhamnose"/>
    <property type="match status" value="1"/>
</dbReference>
<dbReference type="SUPFAM" id="SSF53822">
    <property type="entry name" value="Periplasmic binding protein-like I"/>
    <property type="match status" value="1"/>
</dbReference>
<dbReference type="GO" id="GO:0015762">
    <property type="term" value="P:rhamnose transmembrane transport"/>
    <property type="evidence" value="ECO:0007669"/>
    <property type="project" value="InterPro"/>
</dbReference>
<dbReference type="InterPro" id="IPR025997">
    <property type="entry name" value="SBP_2_dom"/>
</dbReference>
<dbReference type="RefSeq" id="WP_344592954.1">
    <property type="nucleotide sequence ID" value="NZ_BAAASO010000010.1"/>
</dbReference>
<evidence type="ECO:0000256" key="1">
    <source>
        <dbReference type="ARBA" id="ARBA00004196"/>
    </source>
</evidence>
<gene>
    <name evidence="4" type="ORF">SVIO_089320</name>
</gene>
<keyword evidence="5" id="KW-1185">Reference proteome</keyword>
<evidence type="ECO:0000313" key="4">
    <source>
        <dbReference type="EMBL" id="GDY58309.1"/>
    </source>
</evidence>
<feature type="domain" description="Periplasmic binding protein" evidence="3">
    <location>
        <begin position="77"/>
        <end position="333"/>
    </location>
</feature>
<evidence type="ECO:0000256" key="2">
    <source>
        <dbReference type="SAM" id="MobiDB-lite"/>
    </source>
</evidence>
<comment type="caution">
    <text evidence="4">The sequence shown here is derived from an EMBL/GenBank/DDBJ whole genome shotgun (WGS) entry which is preliminary data.</text>
</comment>
<dbReference type="GO" id="GO:0030246">
    <property type="term" value="F:carbohydrate binding"/>
    <property type="evidence" value="ECO:0007669"/>
    <property type="project" value="TreeGrafter"/>
</dbReference>
<proteinExistence type="predicted"/>
<reference evidence="4 5" key="1">
    <citation type="journal article" date="2020" name="Int. J. Syst. Evol. Microbiol.">
        <title>Reclassification of Streptomyces castelarensis and Streptomyces sporoclivatus as later heterotypic synonyms of Streptomyces antimycoticus.</title>
        <authorList>
            <person name="Komaki H."/>
            <person name="Tamura T."/>
        </authorList>
    </citation>
    <scope>NUCLEOTIDE SEQUENCE [LARGE SCALE GENOMIC DNA]</scope>
    <source>
        <strain evidence="4 5">NBRC 13459</strain>
    </source>
</reference>
<feature type="region of interest" description="Disordered" evidence="2">
    <location>
        <begin position="1"/>
        <end position="20"/>
    </location>
</feature>
<dbReference type="NCBIfam" id="TIGR02637">
    <property type="entry name" value="RhaS"/>
    <property type="match status" value="1"/>
</dbReference>